<name>A0A9D4FRA9_DREPO</name>
<reference evidence="1" key="2">
    <citation type="submission" date="2020-11" db="EMBL/GenBank/DDBJ databases">
        <authorList>
            <person name="McCartney M.A."/>
            <person name="Auch B."/>
            <person name="Kono T."/>
            <person name="Mallez S."/>
            <person name="Becker A."/>
            <person name="Gohl D.M."/>
            <person name="Silverstein K.A.T."/>
            <person name="Koren S."/>
            <person name="Bechman K.B."/>
            <person name="Herman A."/>
            <person name="Abrahante J.E."/>
            <person name="Garbe J."/>
        </authorList>
    </citation>
    <scope>NUCLEOTIDE SEQUENCE</scope>
    <source>
        <strain evidence="1">Duluth1</strain>
        <tissue evidence="1">Whole animal</tissue>
    </source>
</reference>
<dbReference type="Proteomes" id="UP000828390">
    <property type="component" value="Unassembled WGS sequence"/>
</dbReference>
<proteinExistence type="predicted"/>
<accession>A0A9D4FRA9</accession>
<gene>
    <name evidence="1" type="ORF">DPMN_154689</name>
</gene>
<dbReference type="EMBL" id="JAIWYP010000007">
    <property type="protein sequence ID" value="KAH3801045.1"/>
    <property type="molecule type" value="Genomic_DNA"/>
</dbReference>
<reference evidence="1" key="1">
    <citation type="journal article" date="2019" name="bioRxiv">
        <title>The Genome of the Zebra Mussel, Dreissena polymorpha: A Resource for Invasive Species Research.</title>
        <authorList>
            <person name="McCartney M.A."/>
            <person name="Auch B."/>
            <person name="Kono T."/>
            <person name="Mallez S."/>
            <person name="Zhang Y."/>
            <person name="Obille A."/>
            <person name="Becker A."/>
            <person name="Abrahante J.E."/>
            <person name="Garbe J."/>
            <person name="Badalamenti J.P."/>
            <person name="Herman A."/>
            <person name="Mangelson H."/>
            <person name="Liachko I."/>
            <person name="Sullivan S."/>
            <person name="Sone E.D."/>
            <person name="Koren S."/>
            <person name="Silverstein K.A.T."/>
            <person name="Beckman K.B."/>
            <person name="Gohl D.M."/>
        </authorList>
    </citation>
    <scope>NUCLEOTIDE SEQUENCE</scope>
    <source>
        <strain evidence="1">Duluth1</strain>
        <tissue evidence="1">Whole animal</tissue>
    </source>
</reference>
<protein>
    <submittedName>
        <fullName evidence="1">Uncharacterized protein</fullName>
    </submittedName>
</protein>
<organism evidence="1 2">
    <name type="scientific">Dreissena polymorpha</name>
    <name type="common">Zebra mussel</name>
    <name type="synonym">Mytilus polymorpha</name>
    <dbReference type="NCBI Taxonomy" id="45954"/>
    <lineage>
        <taxon>Eukaryota</taxon>
        <taxon>Metazoa</taxon>
        <taxon>Spiralia</taxon>
        <taxon>Lophotrochozoa</taxon>
        <taxon>Mollusca</taxon>
        <taxon>Bivalvia</taxon>
        <taxon>Autobranchia</taxon>
        <taxon>Heteroconchia</taxon>
        <taxon>Euheterodonta</taxon>
        <taxon>Imparidentia</taxon>
        <taxon>Neoheterodontei</taxon>
        <taxon>Myida</taxon>
        <taxon>Dreissenoidea</taxon>
        <taxon>Dreissenidae</taxon>
        <taxon>Dreissena</taxon>
    </lineage>
</organism>
<comment type="caution">
    <text evidence="1">The sequence shown here is derived from an EMBL/GenBank/DDBJ whole genome shotgun (WGS) entry which is preliminary data.</text>
</comment>
<keyword evidence="2" id="KW-1185">Reference proteome</keyword>
<sequence>MIAPDLVDKHKINFVHITFDNKPCNMDNFRIQDIYCGSDGPENGNIQNVMSSGNG</sequence>
<evidence type="ECO:0000313" key="1">
    <source>
        <dbReference type="EMBL" id="KAH3801045.1"/>
    </source>
</evidence>
<evidence type="ECO:0000313" key="2">
    <source>
        <dbReference type="Proteomes" id="UP000828390"/>
    </source>
</evidence>
<dbReference type="AlphaFoldDB" id="A0A9D4FRA9"/>